<proteinExistence type="predicted"/>
<organism evidence="2 3">
    <name type="scientific">Ascaris lumbricoides</name>
    <name type="common">Giant roundworm</name>
    <dbReference type="NCBI Taxonomy" id="6252"/>
    <lineage>
        <taxon>Eukaryota</taxon>
        <taxon>Metazoa</taxon>
        <taxon>Ecdysozoa</taxon>
        <taxon>Nematoda</taxon>
        <taxon>Chromadorea</taxon>
        <taxon>Rhabditida</taxon>
        <taxon>Spirurina</taxon>
        <taxon>Ascaridomorpha</taxon>
        <taxon>Ascaridoidea</taxon>
        <taxon>Ascarididae</taxon>
        <taxon>Ascaris</taxon>
    </lineage>
</organism>
<dbReference type="Proteomes" id="UP000036681">
    <property type="component" value="Unplaced"/>
</dbReference>
<evidence type="ECO:0000313" key="2">
    <source>
        <dbReference type="Proteomes" id="UP000036681"/>
    </source>
</evidence>
<keyword evidence="2" id="KW-1185">Reference proteome</keyword>
<accession>A0A0M3HHY3</accession>
<dbReference type="AlphaFoldDB" id="A0A0M3HHY3"/>
<reference evidence="3" key="1">
    <citation type="submission" date="2017-02" db="UniProtKB">
        <authorList>
            <consortium name="WormBaseParasite"/>
        </authorList>
    </citation>
    <scope>IDENTIFICATION</scope>
</reference>
<sequence length="119" mass="12789">MLLITFFTQIAFASSIATVERRAITSTARSNGSPTLLKKSECETGWAGVHNDHSNGNTNTTKDEHIRGNTGHYYSIKTKGEKSTINSAVGVGRHARTETEDVATKHVITSSGIGKDLKA</sequence>
<protein>
    <submittedName>
        <fullName evidence="3">Attacin_C domain-containing protein</fullName>
    </submittedName>
</protein>
<name>A0A0M3HHY3_ASCLU</name>
<dbReference type="WBParaSite" id="ALUE_0000112801-mRNA-1">
    <property type="protein sequence ID" value="ALUE_0000112801-mRNA-1"/>
    <property type="gene ID" value="ALUE_0000112801"/>
</dbReference>
<evidence type="ECO:0000313" key="3">
    <source>
        <dbReference type="WBParaSite" id="ALUE_0000112801-mRNA-1"/>
    </source>
</evidence>
<feature type="region of interest" description="Disordered" evidence="1">
    <location>
        <begin position="46"/>
        <end position="69"/>
    </location>
</feature>
<evidence type="ECO:0000256" key="1">
    <source>
        <dbReference type="SAM" id="MobiDB-lite"/>
    </source>
</evidence>